<feature type="compositionally biased region" description="Polar residues" evidence="1">
    <location>
        <begin position="86"/>
        <end position="108"/>
    </location>
</feature>
<protein>
    <submittedName>
        <fullName evidence="2">Uncharacterized protein</fullName>
    </submittedName>
</protein>
<comment type="caution">
    <text evidence="2">The sequence shown here is derived from an EMBL/GenBank/DDBJ whole genome shotgun (WGS) entry which is preliminary data.</text>
</comment>
<sequence length="185" mass="20212">MPLFGSKDKSSASQDPQVQQFEKIVAKEAHDDQKTLQHAVKDLKHAEASHNKGIKRSTSTQAADGAQHSFENAMKQEHKTADALNKATNQHDTAVSNQTSAEKTLNLKQQHEQRLQQNLDQRKQAMETIEQRKQANDQRREAKLSDLHAQAARENTGAGELHASNGDAPIANPDAAPVDPTGTGA</sequence>
<dbReference type="Proteomes" id="UP000308730">
    <property type="component" value="Unassembled WGS sequence"/>
</dbReference>
<feature type="compositionally biased region" description="Basic and acidic residues" evidence="1">
    <location>
        <begin position="109"/>
        <end position="146"/>
    </location>
</feature>
<feature type="region of interest" description="Disordered" evidence="1">
    <location>
        <begin position="1"/>
        <end position="21"/>
    </location>
</feature>
<proteinExistence type="predicted"/>
<dbReference type="AlphaFoldDB" id="A0A4S4N3V3"/>
<keyword evidence="3" id="KW-1185">Reference proteome</keyword>
<dbReference type="EMBL" id="SGPM01000004">
    <property type="protein sequence ID" value="THH33699.1"/>
    <property type="molecule type" value="Genomic_DNA"/>
</dbReference>
<reference evidence="2 3" key="1">
    <citation type="submission" date="2019-02" db="EMBL/GenBank/DDBJ databases">
        <title>Genome sequencing of the rare red list fungi Antrodiella citrinella (Flaviporus citrinellus).</title>
        <authorList>
            <person name="Buettner E."/>
            <person name="Kellner H."/>
        </authorList>
    </citation>
    <scope>NUCLEOTIDE SEQUENCE [LARGE SCALE GENOMIC DNA]</scope>
    <source>
        <strain evidence="2 3">DSM 108506</strain>
    </source>
</reference>
<accession>A0A4S4N3V3</accession>
<feature type="compositionally biased region" description="Polar residues" evidence="1">
    <location>
        <begin position="11"/>
        <end position="20"/>
    </location>
</feature>
<name>A0A4S4N3V3_9APHY</name>
<gene>
    <name evidence="2" type="ORF">EUX98_g489</name>
</gene>
<feature type="region of interest" description="Disordered" evidence="1">
    <location>
        <begin position="44"/>
        <end position="185"/>
    </location>
</feature>
<evidence type="ECO:0000313" key="3">
    <source>
        <dbReference type="Proteomes" id="UP000308730"/>
    </source>
</evidence>
<dbReference type="OrthoDB" id="3364747at2759"/>
<feature type="compositionally biased region" description="Basic and acidic residues" evidence="1">
    <location>
        <begin position="1"/>
        <end position="10"/>
    </location>
</feature>
<evidence type="ECO:0000313" key="2">
    <source>
        <dbReference type="EMBL" id="THH33699.1"/>
    </source>
</evidence>
<organism evidence="2 3">
    <name type="scientific">Antrodiella citrinella</name>
    <dbReference type="NCBI Taxonomy" id="2447956"/>
    <lineage>
        <taxon>Eukaryota</taxon>
        <taxon>Fungi</taxon>
        <taxon>Dikarya</taxon>
        <taxon>Basidiomycota</taxon>
        <taxon>Agaricomycotina</taxon>
        <taxon>Agaricomycetes</taxon>
        <taxon>Polyporales</taxon>
        <taxon>Steccherinaceae</taxon>
        <taxon>Antrodiella</taxon>
    </lineage>
</organism>
<evidence type="ECO:0000256" key="1">
    <source>
        <dbReference type="SAM" id="MobiDB-lite"/>
    </source>
</evidence>